<evidence type="ECO:0000259" key="3">
    <source>
        <dbReference type="PROSITE" id="PS50405"/>
    </source>
</evidence>
<dbReference type="Pfam" id="PF02798">
    <property type="entry name" value="GST_N"/>
    <property type="match status" value="1"/>
</dbReference>
<sequence>MYTLYYMPGGSSFGIHALLVELKQKYTLKFYGDIPNYLEINPTGGVPTLEDDGMIIREGAAIALHLIEKHDSNLLPTSRPERTEALQWLMMANASIHPAYGKMFFIANNVKDEKLKIELFQAQAETISDMWQIVNKQLEGKAFICGDEPTVADFLLPVYANWSRFFPVKINYGSNFLSYCVKMMQYPSFAKAISVENIEYSVL</sequence>
<dbReference type="CDD" id="cd03057">
    <property type="entry name" value="GST_N_Beta"/>
    <property type="match status" value="1"/>
</dbReference>
<dbReference type="InterPro" id="IPR036282">
    <property type="entry name" value="Glutathione-S-Trfase_C_sf"/>
</dbReference>
<dbReference type="PROSITE" id="PS50405">
    <property type="entry name" value="GST_CTER"/>
    <property type="match status" value="1"/>
</dbReference>
<dbReference type="Gene3D" id="3.40.30.10">
    <property type="entry name" value="Glutaredoxin"/>
    <property type="match status" value="1"/>
</dbReference>
<dbReference type="InterPro" id="IPR036249">
    <property type="entry name" value="Thioredoxin-like_sf"/>
</dbReference>
<gene>
    <name evidence="4" type="ORF">NBRC116591_39410</name>
</gene>
<proteinExistence type="inferred from homology"/>
<dbReference type="RefSeq" id="WP_233089481.1">
    <property type="nucleotide sequence ID" value="NZ_BAABWN010000019.1"/>
</dbReference>
<dbReference type="InterPro" id="IPR040079">
    <property type="entry name" value="Glutathione_S-Trfase"/>
</dbReference>
<reference evidence="4 5" key="1">
    <citation type="submission" date="2024-04" db="EMBL/GenBank/DDBJ databases">
        <title>Draft genome sequence of Sessilibacter corallicola NBRC 116591.</title>
        <authorList>
            <person name="Miyakawa T."/>
            <person name="Kusuya Y."/>
            <person name="Miura T."/>
        </authorList>
    </citation>
    <scope>NUCLEOTIDE SEQUENCE [LARGE SCALE GENOMIC DNA]</scope>
    <source>
        <strain evidence="4 5">KU-00831-HH</strain>
    </source>
</reference>
<keyword evidence="5" id="KW-1185">Reference proteome</keyword>
<feature type="domain" description="GST C-terminal" evidence="3">
    <location>
        <begin position="78"/>
        <end position="202"/>
    </location>
</feature>
<feature type="domain" description="GST N-terminal" evidence="2">
    <location>
        <begin position="1"/>
        <end position="74"/>
    </location>
</feature>
<dbReference type="InterPro" id="IPR004045">
    <property type="entry name" value="Glutathione_S-Trfase_N"/>
</dbReference>
<dbReference type="Gene3D" id="1.20.1050.10">
    <property type="match status" value="1"/>
</dbReference>
<dbReference type="SUPFAM" id="SSF52833">
    <property type="entry name" value="Thioredoxin-like"/>
    <property type="match status" value="1"/>
</dbReference>
<dbReference type="PANTHER" id="PTHR44051">
    <property type="entry name" value="GLUTATHIONE S-TRANSFERASE-RELATED"/>
    <property type="match status" value="1"/>
</dbReference>
<evidence type="ECO:0008006" key="6">
    <source>
        <dbReference type="Google" id="ProtNLM"/>
    </source>
</evidence>
<dbReference type="SFLD" id="SFLDG00358">
    <property type="entry name" value="Main_(cytGST)"/>
    <property type="match status" value="1"/>
</dbReference>
<protein>
    <recommendedName>
        <fullName evidence="6">Glutathione S-transferase</fullName>
    </recommendedName>
</protein>
<comment type="caution">
    <text evidence="4">The sequence shown here is derived from an EMBL/GenBank/DDBJ whole genome shotgun (WGS) entry which is preliminary data.</text>
</comment>
<comment type="similarity">
    <text evidence="1">Belongs to the GST superfamily.</text>
</comment>
<dbReference type="PANTHER" id="PTHR44051:SF8">
    <property type="entry name" value="GLUTATHIONE S-TRANSFERASE GSTA"/>
    <property type="match status" value="1"/>
</dbReference>
<accession>A0ABQ0AER0</accession>
<dbReference type="Proteomes" id="UP001465153">
    <property type="component" value="Unassembled WGS sequence"/>
</dbReference>
<dbReference type="SFLD" id="SFLDS00019">
    <property type="entry name" value="Glutathione_Transferase_(cytos"/>
    <property type="match status" value="1"/>
</dbReference>
<dbReference type="EMBL" id="BAABWN010000019">
    <property type="protein sequence ID" value="GAA6170128.1"/>
    <property type="molecule type" value="Genomic_DNA"/>
</dbReference>
<dbReference type="SUPFAM" id="SSF47616">
    <property type="entry name" value="GST C-terminal domain-like"/>
    <property type="match status" value="1"/>
</dbReference>
<dbReference type="InterPro" id="IPR004046">
    <property type="entry name" value="GST_C"/>
</dbReference>
<organism evidence="4 5">
    <name type="scientific">Sessilibacter corallicola</name>
    <dbReference type="NCBI Taxonomy" id="2904075"/>
    <lineage>
        <taxon>Bacteria</taxon>
        <taxon>Pseudomonadati</taxon>
        <taxon>Pseudomonadota</taxon>
        <taxon>Gammaproteobacteria</taxon>
        <taxon>Cellvibrionales</taxon>
        <taxon>Cellvibrionaceae</taxon>
        <taxon>Sessilibacter</taxon>
    </lineage>
</organism>
<evidence type="ECO:0000256" key="1">
    <source>
        <dbReference type="RuleBase" id="RU003494"/>
    </source>
</evidence>
<evidence type="ECO:0000259" key="2">
    <source>
        <dbReference type="PROSITE" id="PS50404"/>
    </source>
</evidence>
<dbReference type="Pfam" id="PF00043">
    <property type="entry name" value="GST_C"/>
    <property type="match status" value="1"/>
</dbReference>
<name>A0ABQ0AER0_9GAMM</name>
<evidence type="ECO:0000313" key="4">
    <source>
        <dbReference type="EMBL" id="GAA6170128.1"/>
    </source>
</evidence>
<dbReference type="PROSITE" id="PS50404">
    <property type="entry name" value="GST_NTER"/>
    <property type="match status" value="1"/>
</dbReference>
<evidence type="ECO:0000313" key="5">
    <source>
        <dbReference type="Proteomes" id="UP001465153"/>
    </source>
</evidence>
<dbReference type="InterPro" id="IPR010987">
    <property type="entry name" value="Glutathione-S-Trfase_C-like"/>
</dbReference>